<evidence type="ECO:0000313" key="3">
    <source>
        <dbReference type="Proteomes" id="UP000250088"/>
    </source>
</evidence>
<dbReference type="EMBL" id="CP019893">
    <property type="protein sequence ID" value="ARS91418.1"/>
    <property type="molecule type" value="Genomic_DNA"/>
</dbReference>
<dbReference type="AlphaFoldDB" id="A0A2Z2I2U4"/>
<reference evidence="3" key="1">
    <citation type="submission" date="2017-02" db="EMBL/GenBank/DDBJ databases">
        <title>Natronthermophilus aegyptiacus gen. nov.,sp. nov., an aerobic, extremely halophilic alkalithermophilic archaeon isolated from the athalassohaline Wadi An Natrun, Egypt.</title>
        <authorList>
            <person name="Zhao B."/>
        </authorList>
    </citation>
    <scope>NUCLEOTIDE SEQUENCE [LARGE SCALE GENOMIC DNA]</scope>
    <source>
        <strain evidence="3">JW/NM-HA 15</strain>
    </source>
</reference>
<gene>
    <name evidence="2" type="ORF">B1756_17960</name>
</gene>
<evidence type="ECO:0000256" key="1">
    <source>
        <dbReference type="SAM" id="MobiDB-lite"/>
    </source>
</evidence>
<protein>
    <submittedName>
        <fullName evidence="2">Uncharacterized protein</fullName>
    </submittedName>
</protein>
<dbReference type="Proteomes" id="UP000250088">
    <property type="component" value="Chromosome"/>
</dbReference>
<sequence length="255" mass="27555">MPSDRLENPQPQLDPEEIPWGPVLESGQTVEGEIESLLDRSMYSFDAEAGDEVRIEFARPGGSGEFYVGVFGPGAQLLAWETVEPDESTEFSGEIVDSGIHNVTVRTYYADAAGPYELAYVNEDRPPAEDPDEPVDPDDPEPDPEPEPDDIEPIEPGETRDGELDGFEDAALYSVLTGDPITVEVTRDGGSGTFGVGILDASFDVRAYAEGGPDETITVSTTPFEESDFTLGVIGADDDAAGAFTLEYFDEERDE</sequence>
<feature type="region of interest" description="Disordered" evidence="1">
    <location>
        <begin position="122"/>
        <end position="164"/>
    </location>
</feature>
<keyword evidence="3" id="KW-1185">Reference proteome</keyword>
<dbReference type="KEGG" id="naj:B1756_17960"/>
<dbReference type="Gene3D" id="2.60.120.380">
    <property type="match status" value="1"/>
</dbReference>
<accession>A0A2Z2I2U4</accession>
<name>A0A2Z2I2U4_9EURY</name>
<feature type="compositionally biased region" description="Acidic residues" evidence="1">
    <location>
        <begin position="129"/>
        <end position="155"/>
    </location>
</feature>
<evidence type="ECO:0000313" key="2">
    <source>
        <dbReference type="EMBL" id="ARS91418.1"/>
    </source>
</evidence>
<organism evidence="2 3">
    <name type="scientific">Natrarchaeobaculum aegyptiacum</name>
    <dbReference type="NCBI Taxonomy" id="745377"/>
    <lineage>
        <taxon>Archaea</taxon>
        <taxon>Methanobacteriati</taxon>
        <taxon>Methanobacteriota</taxon>
        <taxon>Stenosarchaea group</taxon>
        <taxon>Halobacteria</taxon>
        <taxon>Halobacteriales</taxon>
        <taxon>Natrialbaceae</taxon>
        <taxon>Natrarchaeobaculum</taxon>
    </lineage>
</organism>
<proteinExistence type="predicted"/>
<feature type="region of interest" description="Disordered" evidence="1">
    <location>
        <begin position="1"/>
        <end position="26"/>
    </location>
</feature>